<dbReference type="RefSeq" id="WP_258568355.1">
    <property type="nucleotide sequence ID" value="NZ_CP092900.1"/>
</dbReference>
<name>A0ABY5DJ21_9GAMM</name>
<reference evidence="5 6" key="1">
    <citation type="journal article" date="2022" name="Nat. Microbiol.">
        <title>The microbiome of a bacterivorous marine choanoflagellate contains a resource-demanding obligate bacterial associate.</title>
        <authorList>
            <person name="Needham D.M."/>
            <person name="Poirier C."/>
            <person name="Bachy C."/>
            <person name="George E.E."/>
            <person name="Wilken S."/>
            <person name="Yung C.C.M."/>
            <person name="Limardo A.J."/>
            <person name="Morando M."/>
            <person name="Sudek L."/>
            <person name="Malmstrom R.R."/>
            <person name="Keeling P.J."/>
            <person name="Santoro A.E."/>
            <person name="Worden A.Z."/>
        </authorList>
    </citation>
    <scope>NUCLEOTIDE SEQUENCE [LARGE SCALE GENOMIC DNA]</scope>
    <source>
        <strain evidence="5 6">Comchoano-1</strain>
    </source>
</reference>
<dbReference type="PANTHER" id="PTHR42711:SF15">
    <property type="entry name" value="ABC-TYPE MULTIDRUG TRANSPORT SYSTEM, ATPASE COMPONENT"/>
    <property type="match status" value="1"/>
</dbReference>
<dbReference type="GO" id="GO:0005524">
    <property type="term" value="F:ATP binding"/>
    <property type="evidence" value="ECO:0007669"/>
    <property type="project" value="UniProtKB-KW"/>
</dbReference>
<dbReference type="CDD" id="cd03230">
    <property type="entry name" value="ABC_DR_subfamily_A"/>
    <property type="match status" value="1"/>
</dbReference>
<dbReference type="InterPro" id="IPR003593">
    <property type="entry name" value="AAA+_ATPase"/>
</dbReference>
<proteinExistence type="predicted"/>
<accession>A0ABY5DJ21</accession>
<dbReference type="PANTHER" id="PTHR42711">
    <property type="entry name" value="ABC TRANSPORTER ATP-BINDING PROTEIN"/>
    <property type="match status" value="1"/>
</dbReference>
<keyword evidence="3 5" id="KW-0067">ATP-binding</keyword>
<evidence type="ECO:0000259" key="4">
    <source>
        <dbReference type="PROSITE" id="PS50893"/>
    </source>
</evidence>
<keyword evidence="6" id="KW-1185">Reference proteome</keyword>
<dbReference type="SUPFAM" id="SSF52540">
    <property type="entry name" value="P-loop containing nucleoside triphosphate hydrolases"/>
    <property type="match status" value="1"/>
</dbReference>
<evidence type="ECO:0000256" key="3">
    <source>
        <dbReference type="ARBA" id="ARBA00022840"/>
    </source>
</evidence>
<sequence length="314" mass="35097">MRYRAWEPGMKNNVAISLQKVSKRYQGGYLAVDNLSLEVKKGDFFGLLGLNGAGKTTMIRMMVGLAKPTSGTIWINGVDNQVDAFLAKQSVGMMPQELNMNAFNTVHEVMFNHGGYYGMSRSDVAKVYKDVLHKVGLSGREQMTVKALSGGMKRRLLLARSLLVKPSILVLDEPTAGVDVDLRKDIWDLLLSLNNEGVTILLTTHYMEEAEYLCKNLAILHHGKIIDQGHISQLALSNQKRQFLFHMQNNIQQVVDHAGVEVSQKDERTLSVALDQGASLSTYLQLLENNGQHVDYVSSPSNRLEQYFRAQTEN</sequence>
<protein>
    <submittedName>
        <fullName evidence="5">ABC transporter ATP-binding protein</fullName>
    </submittedName>
</protein>
<evidence type="ECO:0000313" key="6">
    <source>
        <dbReference type="Proteomes" id="UP001055955"/>
    </source>
</evidence>
<evidence type="ECO:0000313" key="5">
    <source>
        <dbReference type="EMBL" id="UTC24571.1"/>
    </source>
</evidence>
<dbReference type="Pfam" id="PF00005">
    <property type="entry name" value="ABC_tran"/>
    <property type="match status" value="1"/>
</dbReference>
<keyword evidence="2" id="KW-0547">Nucleotide-binding</keyword>
<evidence type="ECO:0000256" key="2">
    <source>
        <dbReference type="ARBA" id="ARBA00022741"/>
    </source>
</evidence>
<dbReference type="Proteomes" id="UP001055955">
    <property type="component" value="Chromosome"/>
</dbReference>
<dbReference type="PROSITE" id="PS50893">
    <property type="entry name" value="ABC_TRANSPORTER_2"/>
    <property type="match status" value="1"/>
</dbReference>
<feature type="domain" description="ABC transporter" evidence="4">
    <location>
        <begin position="16"/>
        <end position="247"/>
    </location>
</feature>
<dbReference type="SMART" id="SM00382">
    <property type="entry name" value="AAA"/>
    <property type="match status" value="1"/>
</dbReference>
<dbReference type="PROSITE" id="PS00211">
    <property type="entry name" value="ABC_TRANSPORTER_1"/>
    <property type="match status" value="1"/>
</dbReference>
<gene>
    <name evidence="5" type="ORF">MMH89_00120</name>
</gene>
<dbReference type="Gene3D" id="3.40.50.300">
    <property type="entry name" value="P-loop containing nucleotide triphosphate hydrolases"/>
    <property type="match status" value="1"/>
</dbReference>
<dbReference type="InterPro" id="IPR017871">
    <property type="entry name" value="ABC_transporter-like_CS"/>
</dbReference>
<dbReference type="InterPro" id="IPR003439">
    <property type="entry name" value="ABC_transporter-like_ATP-bd"/>
</dbReference>
<keyword evidence="1" id="KW-0813">Transport</keyword>
<dbReference type="EMBL" id="CP092900">
    <property type="protein sequence ID" value="UTC24571.1"/>
    <property type="molecule type" value="Genomic_DNA"/>
</dbReference>
<evidence type="ECO:0000256" key="1">
    <source>
        <dbReference type="ARBA" id="ARBA00022448"/>
    </source>
</evidence>
<dbReference type="InterPro" id="IPR027417">
    <property type="entry name" value="P-loop_NTPase"/>
</dbReference>
<dbReference type="InterPro" id="IPR050763">
    <property type="entry name" value="ABC_transporter_ATP-binding"/>
</dbReference>
<organism evidence="5 6">
    <name type="scientific">Candidatus Comchoanobacter bicostacola</name>
    <dbReference type="NCBI Taxonomy" id="2919598"/>
    <lineage>
        <taxon>Bacteria</taxon>
        <taxon>Pseudomonadati</taxon>
        <taxon>Pseudomonadota</taxon>
        <taxon>Gammaproteobacteria</taxon>
        <taxon>Candidatus Comchoanobacterales</taxon>
        <taxon>Candidatus Comchoanobacteraceae</taxon>
        <taxon>Candidatus Comchoanobacter</taxon>
    </lineage>
</organism>